<evidence type="ECO:0000313" key="1">
    <source>
        <dbReference type="EMBL" id="KYF92326.1"/>
    </source>
</evidence>
<comment type="caution">
    <text evidence="1">The sequence shown here is derived from an EMBL/GenBank/DDBJ whole genome shotgun (WGS) entry which is preliminary data.</text>
</comment>
<feature type="non-terminal residue" evidence="1">
    <location>
        <position position="1"/>
    </location>
</feature>
<sequence>GAVCGEVVPGFGDEVGHLVARVREFVPEVRRLVPEVRQLRGGEVGGAVASGRRAAKLRGYGAYPLSLYAW</sequence>
<organism evidence="1 2">
    <name type="scientific">Sorangium cellulosum</name>
    <name type="common">Polyangium cellulosum</name>
    <dbReference type="NCBI Taxonomy" id="56"/>
    <lineage>
        <taxon>Bacteria</taxon>
        <taxon>Pseudomonadati</taxon>
        <taxon>Myxococcota</taxon>
        <taxon>Polyangia</taxon>
        <taxon>Polyangiales</taxon>
        <taxon>Polyangiaceae</taxon>
        <taxon>Sorangium</taxon>
    </lineage>
</organism>
<dbReference type="Proteomes" id="UP000075635">
    <property type="component" value="Unassembled WGS sequence"/>
</dbReference>
<reference evidence="1 2" key="1">
    <citation type="submission" date="2014-02" db="EMBL/GenBank/DDBJ databases">
        <title>The small core and large imbalanced accessory genome model reveals a collaborative survival strategy of Sorangium cellulosum strains in nature.</title>
        <authorList>
            <person name="Han K."/>
            <person name="Peng R."/>
            <person name="Blom J."/>
            <person name="Li Y.-Z."/>
        </authorList>
    </citation>
    <scope>NUCLEOTIDE SEQUENCE [LARGE SCALE GENOMIC DNA]</scope>
    <source>
        <strain evidence="1 2">So0011-07</strain>
    </source>
</reference>
<proteinExistence type="predicted"/>
<dbReference type="EMBL" id="JEMB01000932">
    <property type="protein sequence ID" value="KYF92326.1"/>
    <property type="molecule type" value="Genomic_DNA"/>
</dbReference>
<accession>A0A150SIN8</accession>
<gene>
    <name evidence="1" type="ORF">BE17_36155</name>
</gene>
<dbReference type="AlphaFoldDB" id="A0A150SIN8"/>
<name>A0A150SIN8_SORCE</name>
<evidence type="ECO:0000313" key="2">
    <source>
        <dbReference type="Proteomes" id="UP000075635"/>
    </source>
</evidence>
<protein>
    <submittedName>
        <fullName evidence="1">Uncharacterized protein</fullName>
    </submittedName>
</protein>